<protein>
    <submittedName>
        <fullName evidence="1">Uncharacterized protein</fullName>
    </submittedName>
</protein>
<comment type="caution">
    <text evidence="1">The sequence shown here is derived from an EMBL/GenBank/DDBJ whole genome shotgun (WGS) entry which is preliminary data.</text>
</comment>
<keyword evidence="2" id="KW-1185">Reference proteome</keyword>
<organism evidence="1 2">
    <name type="scientific">Nocardia jiangsuensis</name>
    <dbReference type="NCBI Taxonomy" id="1691563"/>
    <lineage>
        <taxon>Bacteria</taxon>
        <taxon>Bacillati</taxon>
        <taxon>Actinomycetota</taxon>
        <taxon>Actinomycetes</taxon>
        <taxon>Mycobacteriales</taxon>
        <taxon>Nocardiaceae</taxon>
        <taxon>Nocardia</taxon>
    </lineage>
</organism>
<accession>A0ABV8DLR3</accession>
<reference evidence="2" key="1">
    <citation type="journal article" date="2019" name="Int. J. Syst. Evol. Microbiol.">
        <title>The Global Catalogue of Microorganisms (GCM) 10K type strain sequencing project: providing services to taxonomists for standard genome sequencing and annotation.</title>
        <authorList>
            <consortium name="The Broad Institute Genomics Platform"/>
            <consortium name="The Broad Institute Genome Sequencing Center for Infectious Disease"/>
            <person name="Wu L."/>
            <person name="Ma J."/>
        </authorList>
    </citation>
    <scope>NUCLEOTIDE SEQUENCE [LARGE SCALE GENOMIC DNA]</scope>
    <source>
        <strain evidence="2">CGMCC 4.7330</strain>
    </source>
</reference>
<dbReference type="Proteomes" id="UP001595696">
    <property type="component" value="Unassembled WGS sequence"/>
</dbReference>
<name>A0ABV8DLR3_9NOCA</name>
<evidence type="ECO:0000313" key="2">
    <source>
        <dbReference type="Proteomes" id="UP001595696"/>
    </source>
</evidence>
<proteinExistence type="predicted"/>
<dbReference type="EMBL" id="JBHSAX010000003">
    <property type="protein sequence ID" value="MFC3960783.1"/>
    <property type="molecule type" value="Genomic_DNA"/>
</dbReference>
<evidence type="ECO:0000313" key="1">
    <source>
        <dbReference type="EMBL" id="MFC3960783.1"/>
    </source>
</evidence>
<sequence length="61" mass="6670">MPLGQREHLLHARRPRPSNTAVLLRDAFTALDELAFARLAATGYGRRTAPSSSTWTTPAPP</sequence>
<dbReference type="RefSeq" id="WP_378610555.1">
    <property type="nucleotide sequence ID" value="NZ_JBHSAX010000003.1"/>
</dbReference>
<gene>
    <name evidence="1" type="ORF">ACFO0B_02130</name>
</gene>